<evidence type="ECO:0000256" key="1">
    <source>
        <dbReference type="ARBA" id="ARBA00022574"/>
    </source>
</evidence>
<organism evidence="3 4">
    <name type="scientific">Fasciola gigantica</name>
    <name type="common">Giant liver fluke</name>
    <dbReference type="NCBI Taxonomy" id="46835"/>
    <lineage>
        <taxon>Eukaryota</taxon>
        <taxon>Metazoa</taxon>
        <taxon>Spiralia</taxon>
        <taxon>Lophotrochozoa</taxon>
        <taxon>Platyhelminthes</taxon>
        <taxon>Trematoda</taxon>
        <taxon>Digenea</taxon>
        <taxon>Plagiorchiida</taxon>
        <taxon>Echinostomata</taxon>
        <taxon>Echinostomatoidea</taxon>
        <taxon>Fasciolidae</taxon>
        <taxon>Fasciola</taxon>
    </lineage>
</organism>
<dbReference type="OrthoDB" id="6274823at2759"/>
<comment type="caution">
    <text evidence="3">The sequence shown here is derived from an EMBL/GenBank/DDBJ whole genome shotgun (WGS) entry which is preliminary data.</text>
</comment>
<accession>A0A504YZ36</accession>
<dbReference type="PRINTS" id="PR00600">
    <property type="entry name" value="PP2APR55"/>
</dbReference>
<keyword evidence="2" id="KW-0677">Repeat</keyword>
<sequence>MEDLSEVITAAQFHPSACSLFVYSSSKGTARLCDMRERALCDKHAANIVDIKPNNMEDLSEVITAAQFHPSACSLFVYSSSKGTARLCDMRERALCDKHAASKFFLSLRSNVQVHRKSSSWNDKITEVFVSNDSVPDHF</sequence>
<dbReference type="STRING" id="46835.A0A504YZ36"/>
<evidence type="ECO:0000256" key="2">
    <source>
        <dbReference type="ARBA" id="ARBA00022737"/>
    </source>
</evidence>
<dbReference type="AlphaFoldDB" id="A0A504YZ36"/>
<dbReference type="PANTHER" id="PTHR11871">
    <property type="entry name" value="PROTEIN PHOSPHATASE PP2A REGULATORY SUBUNIT B"/>
    <property type="match status" value="1"/>
</dbReference>
<evidence type="ECO:0000313" key="3">
    <source>
        <dbReference type="EMBL" id="TPP62710.1"/>
    </source>
</evidence>
<proteinExistence type="predicted"/>
<dbReference type="InterPro" id="IPR036322">
    <property type="entry name" value="WD40_repeat_dom_sf"/>
</dbReference>
<dbReference type="Proteomes" id="UP000316759">
    <property type="component" value="Unassembled WGS sequence"/>
</dbReference>
<gene>
    <name evidence="3" type="ORF">FGIG_06903</name>
</gene>
<dbReference type="InterPro" id="IPR015943">
    <property type="entry name" value="WD40/YVTN_repeat-like_dom_sf"/>
</dbReference>
<evidence type="ECO:0000313" key="4">
    <source>
        <dbReference type="Proteomes" id="UP000316759"/>
    </source>
</evidence>
<keyword evidence="4" id="KW-1185">Reference proteome</keyword>
<protein>
    <submittedName>
        <fullName evidence="3">Serine/threonine-protein phosphatase 2A 55 kDa regulatory subunit B</fullName>
    </submittedName>
</protein>
<dbReference type="GO" id="GO:0019888">
    <property type="term" value="F:protein phosphatase regulator activity"/>
    <property type="evidence" value="ECO:0007669"/>
    <property type="project" value="InterPro"/>
</dbReference>
<dbReference type="EMBL" id="SUNJ01006527">
    <property type="protein sequence ID" value="TPP62710.1"/>
    <property type="molecule type" value="Genomic_DNA"/>
</dbReference>
<reference evidence="3 4" key="1">
    <citation type="submission" date="2019-04" db="EMBL/GenBank/DDBJ databases">
        <title>Annotation for the trematode Fasciola gigantica.</title>
        <authorList>
            <person name="Choi Y.-J."/>
        </authorList>
    </citation>
    <scope>NUCLEOTIDE SEQUENCE [LARGE SCALE GENOMIC DNA]</scope>
    <source>
        <strain evidence="3">Uganda_cow_1</strain>
    </source>
</reference>
<dbReference type="InterPro" id="IPR000009">
    <property type="entry name" value="PP2A_PR55"/>
</dbReference>
<dbReference type="GO" id="GO:0000159">
    <property type="term" value="C:protein phosphatase type 2A complex"/>
    <property type="evidence" value="ECO:0007669"/>
    <property type="project" value="InterPro"/>
</dbReference>
<dbReference type="Gene3D" id="2.130.10.10">
    <property type="entry name" value="YVTN repeat-like/Quinoprotein amine dehydrogenase"/>
    <property type="match status" value="1"/>
</dbReference>
<keyword evidence="1" id="KW-0853">WD repeat</keyword>
<dbReference type="SUPFAM" id="SSF50978">
    <property type="entry name" value="WD40 repeat-like"/>
    <property type="match status" value="1"/>
</dbReference>
<name>A0A504YZ36_FASGI</name>